<dbReference type="AlphaFoldDB" id="A0A151SWT9"/>
<sequence length="230" mass="26202">KNAFLHGDLMEEVYMDLPPGIPKYSSIPMVCKLKKFLYGLKQSPRAWFGRFTKSMKSFGYTQSNSDHTLFLKNNQGKITVLIIYVDDMIVTRNDSDEISSLQKSLASEFDIKQLGDLKYFLGIEVARSKHALWIKNLLKDIGYEQKDEMKLNCDNKSAIQIANNPVQHDRTKHVKIDRHFIKVKIEGGIIAFPFVKSEQQLADMLTKAVASNVLISFLDKLGMCDIHAPT</sequence>
<feature type="domain" description="Reverse transcriptase Ty1/copia-type" evidence="1">
    <location>
        <begin position="2"/>
        <end position="134"/>
    </location>
</feature>
<dbReference type="EMBL" id="CM003612">
    <property type="protein sequence ID" value="KYP59267.1"/>
    <property type="molecule type" value="Genomic_DNA"/>
</dbReference>
<reference evidence="2 3" key="1">
    <citation type="journal article" date="2012" name="Nat. Biotechnol.">
        <title>Draft genome sequence of pigeonpea (Cajanus cajan), an orphan legume crop of resource-poor farmers.</title>
        <authorList>
            <person name="Varshney R.K."/>
            <person name="Chen W."/>
            <person name="Li Y."/>
            <person name="Bharti A.K."/>
            <person name="Saxena R.K."/>
            <person name="Schlueter J.A."/>
            <person name="Donoghue M.T."/>
            <person name="Azam S."/>
            <person name="Fan G."/>
            <person name="Whaley A.M."/>
            <person name="Farmer A.D."/>
            <person name="Sheridan J."/>
            <person name="Iwata A."/>
            <person name="Tuteja R."/>
            <person name="Penmetsa R.V."/>
            <person name="Wu W."/>
            <person name="Upadhyaya H.D."/>
            <person name="Yang S.P."/>
            <person name="Shah T."/>
            <person name="Saxena K.B."/>
            <person name="Michael T."/>
            <person name="McCombie W.R."/>
            <person name="Yang B."/>
            <person name="Zhang G."/>
            <person name="Yang H."/>
            <person name="Wang J."/>
            <person name="Spillane C."/>
            <person name="Cook D.R."/>
            <person name="May G.D."/>
            <person name="Xu X."/>
            <person name="Jackson S.A."/>
        </authorList>
    </citation>
    <scope>NUCLEOTIDE SEQUENCE [LARGE SCALE GENOMIC DNA]</scope>
    <source>
        <strain evidence="3">cv. Asha</strain>
    </source>
</reference>
<name>A0A151SWT9_CAJCA</name>
<dbReference type="Gramene" id="C.cajan_14271.t">
    <property type="protein sequence ID" value="C.cajan_14271.t"/>
    <property type="gene ID" value="C.cajan_14271"/>
</dbReference>
<organism evidence="2 3">
    <name type="scientific">Cajanus cajan</name>
    <name type="common">Pigeon pea</name>
    <name type="synonym">Cajanus indicus</name>
    <dbReference type="NCBI Taxonomy" id="3821"/>
    <lineage>
        <taxon>Eukaryota</taxon>
        <taxon>Viridiplantae</taxon>
        <taxon>Streptophyta</taxon>
        <taxon>Embryophyta</taxon>
        <taxon>Tracheophyta</taxon>
        <taxon>Spermatophyta</taxon>
        <taxon>Magnoliopsida</taxon>
        <taxon>eudicotyledons</taxon>
        <taxon>Gunneridae</taxon>
        <taxon>Pentapetalae</taxon>
        <taxon>rosids</taxon>
        <taxon>fabids</taxon>
        <taxon>Fabales</taxon>
        <taxon>Fabaceae</taxon>
        <taxon>Papilionoideae</taxon>
        <taxon>50 kb inversion clade</taxon>
        <taxon>NPAAA clade</taxon>
        <taxon>indigoferoid/millettioid clade</taxon>
        <taxon>Phaseoleae</taxon>
        <taxon>Cajanus</taxon>
    </lineage>
</organism>
<dbReference type="Pfam" id="PF07727">
    <property type="entry name" value="RVT_2"/>
    <property type="match status" value="1"/>
</dbReference>
<accession>A0A151SWT9</accession>
<gene>
    <name evidence="2" type="ORF">KK1_014699</name>
</gene>
<dbReference type="PANTHER" id="PTHR43383">
    <property type="entry name" value="NODULIN 6"/>
    <property type="match status" value="1"/>
</dbReference>
<keyword evidence="3" id="KW-1185">Reference proteome</keyword>
<dbReference type="InterPro" id="IPR013103">
    <property type="entry name" value="RVT_2"/>
</dbReference>
<dbReference type="CDD" id="cd09272">
    <property type="entry name" value="RNase_HI_RT_Ty1"/>
    <property type="match status" value="1"/>
</dbReference>
<dbReference type="Proteomes" id="UP000075243">
    <property type="component" value="Chromosome 10"/>
</dbReference>
<evidence type="ECO:0000313" key="3">
    <source>
        <dbReference type="Proteomes" id="UP000075243"/>
    </source>
</evidence>
<dbReference type="InterPro" id="IPR043502">
    <property type="entry name" value="DNA/RNA_pol_sf"/>
</dbReference>
<evidence type="ECO:0000259" key="1">
    <source>
        <dbReference type="Pfam" id="PF07727"/>
    </source>
</evidence>
<proteinExistence type="predicted"/>
<evidence type="ECO:0000313" key="2">
    <source>
        <dbReference type="EMBL" id="KYP59267.1"/>
    </source>
</evidence>
<dbReference type="SUPFAM" id="SSF56672">
    <property type="entry name" value="DNA/RNA polymerases"/>
    <property type="match status" value="1"/>
</dbReference>
<dbReference type="PANTHER" id="PTHR43383:SF2">
    <property type="entry name" value="AMIDOHYDROLASE 2 FAMILY PROTEIN"/>
    <property type="match status" value="1"/>
</dbReference>
<feature type="non-terminal residue" evidence="2">
    <location>
        <position position="1"/>
    </location>
</feature>
<protein>
    <submittedName>
        <fullName evidence="2">Retrovirus-related Pol polyprotein from transposon TNT 1-94</fullName>
    </submittedName>
</protein>